<dbReference type="EMBL" id="UINC01013110">
    <property type="protein sequence ID" value="SVA56847.1"/>
    <property type="molecule type" value="Genomic_DNA"/>
</dbReference>
<proteinExistence type="predicted"/>
<organism evidence="1">
    <name type="scientific">marine metagenome</name>
    <dbReference type="NCBI Taxonomy" id="408172"/>
    <lineage>
        <taxon>unclassified sequences</taxon>
        <taxon>metagenomes</taxon>
        <taxon>ecological metagenomes</taxon>
    </lineage>
</organism>
<evidence type="ECO:0000313" key="1">
    <source>
        <dbReference type="EMBL" id="SVA56847.1"/>
    </source>
</evidence>
<gene>
    <name evidence="1" type="ORF">METZ01_LOCUS109701</name>
</gene>
<sequence length="122" mass="14207">MIRLSKFYISVYLVCFAGSIFCQQNMISNDELKKNVEWIGTCQTEVIEKAELKGLNTLNLQEKIKYYIDTFRCEYKNEAKRVHRHIDQKQLKEDATKSGIFYGKSGSITYCTIALLLYITLT</sequence>
<name>A0A381WY41_9ZZZZ</name>
<dbReference type="AlphaFoldDB" id="A0A381WY41"/>
<protein>
    <submittedName>
        <fullName evidence="1">Uncharacterized protein</fullName>
    </submittedName>
</protein>
<reference evidence="1" key="1">
    <citation type="submission" date="2018-05" db="EMBL/GenBank/DDBJ databases">
        <authorList>
            <person name="Lanie J.A."/>
            <person name="Ng W.-L."/>
            <person name="Kazmierczak K.M."/>
            <person name="Andrzejewski T.M."/>
            <person name="Davidsen T.M."/>
            <person name="Wayne K.J."/>
            <person name="Tettelin H."/>
            <person name="Glass J.I."/>
            <person name="Rusch D."/>
            <person name="Podicherti R."/>
            <person name="Tsui H.-C.T."/>
            <person name="Winkler M.E."/>
        </authorList>
    </citation>
    <scope>NUCLEOTIDE SEQUENCE</scope>
</reference>
<accession>A0A381WY41</accession>